<gene>
    <name evidence="3" type="ORF">FGG08_000302</name>
</gene>
<feature type="domain" description="DUF1308" evidence="2">
    <location>
        <begin position="290"/>
        <end position="375"/>
    </location>
</feature>
<dbReference type="PANTHER" id="PTHR13379">
    <property type="entry name" value="UNCHARACTERIZED DUF1308"/>
    <property type="match status" value="1"/>
</dbReference>
<dbReference type="Proteomes" id="UP000698800">
    <property type="component" value="Unassembled WGS sequence"/>
</dbReference>
<dbReference type="Pfam" id="PF07000">
    <property type="entry name" value="DUF1308"/>
    <property type="match status" value="1"/>
</dbReference>
<evidence type="ECO:0000259" key="2">
    <source>
        <dbReference type="Pfam" id="PF07000"/>
    </source>
</evidence>
<dbReference type="OrthoDB" id="441890at2759"/>
<dbReference type="AlphaFoldDB" id="A0A9P8L1H5"/>
<dbReference type="InterPro" id="IPR010733">
    <property type="entry name" value="DUF1308"/>
</dbReference>
<keyword evidence="4" id="KW-1185">Reference proteome</keyword>
<evidence type="ECO:0000313" key="3">
    <source>
        <dbReference type="EMBL" id="KAH0547577.1"/>
    </source>
</evidence>
<dbReference type="PANTHER" id="PTHR13379:SF0">
    <property type="entry name" value="UPF0415 PROTEIN C7ORF25"/>
    <property type="match status" value="1"/>
</dbReference>
<feature type="compositionally biased region" description="Acidic residues" evidence="1">
    <location>
        <begin position="176"/>
        <end position="188"/>
    </location>
</feature>
<evidence type="ECO:0000256" key="1">
    <source>
        <dbReference type="SAM" id="MobiDB-lite"/>
    </source>
</evidence>
<dbReference type="EMBL" id="JAGHQL010000003">
    <property type="protein sequence ID" value="KAH0547577.1"/>
    <property type="molecule type" value="Genomic_DNA"/>
</dbReference>
<feature type="region of interest" description="Disordered" evidence="1">
    <location>
        <begin position="175"/>
        <end position="198"/>
    </location>
</feature>
<sequence length="495" mass="54468">MDEDESNIPGPPTVGAEELVLRSQNLLGELEEFEEFLAGKNRRESELGNVELRQFRNSITAESKSLRKLTTADPTSEKTVHTLRSSNLPFYEAVWAAAKSSTGLVAFNKRFYWEEASSGSRAVNKKVSSGNTAKTKQKNVLVDIVTQGGLEWVKVSTITEARLLFDMAKAGWEQLSDSEDGEDEEDGDGAAPSATGSGDELSLVKLAEELSRAARATRIRYKHPQVRFVLPKIGLGTTPEIDTLIANIKATGAQVECGSSLSADGTHVPALKEVACNLLVDPFAGFSPTLNIDCTILLALVSDLSHGAVALQPRFHRAIVRQIELEKQEKLLPDLLFPAMGVRELVCTREAHRRMREIVELIGTTTERRRTVLLMGDDPSKPREVLVDEFRELSDYEVPRDWNLPIRVVESDIDAGKPLPATAKIIAEKLSEINRSVFLFGWASGLTTISSNRTVAKLIENLVEGHRKGDDETGPSIWLCPTARSLVGKEKNRKS</sequence>
<name>A0A9P8L1H5_9PEZI</name>
<protein>
    <recommendedName>
        <fullName evidence="2">DUF1308 domain-containing protein</fullName>
    </recommendedName>
</protein>
<evidence type="ECO:0000313" key="4">
    <source>
        <dbReference type="Proteomes" id="UP000698800"/>
    </source>
</evidence>
<organism evidence="3 4">
    <name type="scientific">Glutinoglossum americanum</name>
    <dbReference type="NCBI Taxonomy" id="1670608"/>
    <lineage>
        <taxon>Eukaryota</taxon>
        <taxon>Fungi</taxon>
        <taxon>Dikarya</taxon>
        <taxon>Ascomycota</taxon>
        <taxon>Pezizomycotina</taxon>
        <taxon>Geoglossomycetes</taxon>
        <taxon>Geoglossales</taxon>
        <taxon>Geoglossaceae</taxon>
        <taxon>Glutinoglossum</taxon>
    </lineage>
</organism>
<comment type="caution">
    <text evidence="3">The sequence shown here is derived from an EMBL/GenBank/DDBJ whole genome shotgun (WGS) entry which is preliminary data.</text>
</comment>
<reference evidence="3" key="1">
    <citation type="submission" date="2021-03" db="EMBL/GenBank/DDBJ databases">
        <title>Comparative genomics and phylogenomic investigation of the class Geoglossomycetes provide insights into ecological specialization and systematics.</title>
        <authorList>
            <person name="Melie T."/>
            <person name="Pirro S."/>
            <person name="Miller A.N."/>
            <person name="Quandt A."/>
        </authorList>
    </citation>
    <scope>NUCLEOTIDE SEQUENCE</scope>
    <source>
        <strain evidence="3">GBOQ0MN5Z8</strain>
    </source>
</reference>
<accession>A0A9P8L1H5</accession>
<proteinExistence type="predicted"/>